<evidence type="ECO:0000256" key="1">
    <source>
        <dbReference type="SAM" id="Phobius"/>
    </source>
</evidence>
<dbReference type="Proteomes" id="UP000007374">
    <property type="component" value="Unassembled WGS sequence"/>
</dbReference>
<keyword evidence="3" id="KW-1185">Reference proteome</keyword>
<keyword evidence="1" id="KW-0472">Membrane</keyword>
<reference evidence="2 3" key="1">
    <citation type="journal article" date="2012" name="J. Bacteriol.">
        <title>Genome Sequence of Nitratireductor indicus Type Strain C115.</title>
        <authorList>
            <person name="Lai Q."/>
            <person name="Li G."/>
            <person name="Yu Z."/>
            <person name="Shao Z."/>
        </authorList>
    </citation>
    <scope>NUCLEOTIDE SEQUENCE [LARGE SCALE GENOMIC DNA]</scope>
    <source>
        <strain evidence="2 3">C115</strain>
    </source>
</reference>
<gene>
    <name evidence="2" type="ORF">NA8A_18040</name>
</gene>
<accession>K2NP08</accession>
<keyword evidence="1" id="KW-1133">Transmembrane helix</keyword>
<feature type="transmembrane region" description="Helical" evidence="1">
    <location>
        <begin position="43"/>
        <end position="69"/>
    </location>
</feature>
<dbReference type="AlphaFoldDB" id="K2NP08"/>
<organism evidence="2 3">
    <name type="scientific">Nitratireductor indicus C115</name>
    <dbReference type="NCBI Taxonomy" id="1231190"/>
    <lineage>
        <taxon>Bacteria</taxon>
        <taxon>Pseudomonadati</taxon>
        <taxon>Pseudomonadota</taxon>
        <taxon>Alphaproteobacteria</taxon>
        <taxon>Hyphomicrobiales</taxon>
        <taxon>Phyllobacteriaceae</taxon>
        <taxon>Nitratireductor</taxon>
    </lineage>
</organism>
<dbReference type="STRING" id="721133.SAMN05216176_112126"/>
<dbReference type="eggNOG" id="COG3164">
    <property type="taxonomic scope" value="Bacteria"/>
</dbReference>
<name>K2NP08_9HYPH</name>
<sequence>MDQDGASHRKIRFKRRDIKALKKFPSAKGRAHRVLRRSRLARLIRWSLSAIVGFAVILAVLVLGIQMLGGSAVGQDRLRLEAQKALTALAGFEVRADMQDLRLVLNDRSLVALEVRELDLSQAETGKMLIKAEALRFGFRLLPLLRGKVEIGSAEIDGARIDLDNLSNRRSEESDAPFWMRPIEPRSMQGQFFDGLRRAYALTERTGTRYITLRDVEVMTGGETGRNVRVDLQASVNRTGKLAFEGELTLGERSVTVNGEAQRPKPGGPINSLLVEVALPRNHLFPLKLSRQVYDTAPRNRLDQMKLSLTGSETEIGKGELAFDIAFKGLTVDLREDGVITGDGQISARVVEDAEAIAIRRANLVIGRSEYDFNGSLGLIDNDADGRPVYGFDLVSRKSTVAADDVQEGEVPFAARMSGRIEAASGRIIGETIRIVTGAGQISASASVTLEAGKSPGLSLAVYASDLPTAEVKQFWPWFAATGARNWVVANLFGGRVTEGNLRLRVPPGRLGDGHPLRDEEVSGEFKVSGARFDIAGTIPPVRDGIGMVAFQGVDVDVSIEAGTVYMPSGRTVAASNGTLAIRNANVKPRIGKLGIDVAGDAPAVVELASYEPIDVSSVLDLSPADVTGTVKGHVVADIPLSDGIPRDRLGWRVQIGYEDLSIAKPFDGQSVTDAKGTATIEPHRAEISATARLNGIPAQLDLVEPLGKAEGGRQRKVTLTLDDATRKRMMPGLEDILSGPTEVGYEDLGEGRRKISVKLDAAQLSLPWVNWRKGAGIPGSATFVMEEKGGETSLSDFVLQGQTFGARGRLSIANGSLASARFDSARLNRGDDFAVSVDRRGKSYVVSIKGDALDARSVIKYYLGKGGQSAAGDDAASGNGLELTASLSAVSGFNSEVLRGVTLTYASAGNAPGRLKAGATARAGGKITLSRGNGTVDATSTDAGAIMRFLDFYANMEGGQMRLALSEAGKVLSGSVAAQDFFIVNEPRLRSLVAATEKGTGDAEVDATRVRFERGFSNIRKAGGSLELNNGVLRGPLIGTTFQGRLFDANNNVSITGTFMPLYGINRIFGEIPLFGNILGNGRDRGLIGITYRLYGNLDEPQLEVNPISAIAPGIFRQIFEYR</sequence>
<dbReference type="PATRIC" id="fig|1231190.3.peg.3727"/>
<protein>
    <submittedName>
        <fullName evidence="2">Uncharacterized protein</fullName>
    </submittedName>
</protein>
<keyword evidence="1" id="KW-0812">Transmembrane</keyword>
<evidence type="ECO:0000313" key="2">
    <source>
        <dbReference type="EMBL" id="EKF41095.1"/>
    </source>
</evidence>
<dbReference type="EMBL" id="AMSI01000013">
    <property type="protein sequence ID" value="EKF41095.1"/>
    <property type="molecule type" value="Genomic_DNA"/>
</dbReference>
<proteinExistence type="predicted"/>
<evidence type="ECO:0000313" key="3">
    <source>
        <dbReference type="Proteomes" id="UP000007374"/>
    </source>
</evidence>
<comment type="caution">
    <text evidence="2">The sequence shown here is derived from an EMBL/GenBank/DDBJ whole genome shotgun (WGS) entry which is preliminary data.</text>
</comment>